<keyword evidence="7 9" id="KW-0067">ATP-binding</keyword>
<comment type="similarity">
    <text evidence="8">Belongs to the protein kinase superfamily. Ser/Thr protein kinase family. GCN2 subfamily.</text>
</comment>
<feature type="signal peptide" evidence="11">
    <location>
        <begin position="1"/>
        <end position="24"/>
    </location>
</feature>
<dbReference type="PANTHER" id="PTHR11042:SF91">
    <property type="entry name" value="EUKARYOTIC TRANSLATION INITIATION FACTOR 2-ALPHA KINASE"/>
    <property type="match status" value="1"/>
</dbReference>
<reference evidence="13" key="1">
    <citation type="submission" date="2020-03" db="EMBL/GenBank/DDBJ databases">
        <authorList>
            <person name="Chebbi M.A."/>
            <person name="Drezen J.M."/>
        </authorList>
    </citation>
    <scope>NUCLEOTIDE SEQUENCE</scope>
    <source>
        <tissue evidence="13">Whole body</tissue>
    </source>
</reference>
<evidence type="ECO:0000256" key="8">
    <source>
        <dbReference type="ARBA" id="ARBA00037982"/>
    </source>
</evidence>
<evidence type="ECO:0000256" key="1">
    <source>
        <dbReference type="ARBA" id="ARBA00012513"/>
    </source>
</evidence>
<evidence type="ECO:0000256" key="4">
    <source>
        <dbReference type="ARBA" id="ARBA00022679"/>
    </source>
</evidence>
<keyword evidence="4" id="KW-0808">Transferase</keyword>
<dbReference type="InterPro" id="IPR000719">
    <property type="entry name" value="Prot_kinase_dom"/>
</dbReference>
<evidence type="ECO:0000256" key="11">
    <source>
        <dbReference type="SAM" id="SignalP"/>
    </source>
</evidence>
<gene>
    <name evidence="13" type="ORF">G9C98_008315</name>
</gene>
<keyword evidence="2" id="KW-0723">Serine/threonine-protein kinase</keyword>
<keyword evidence="6" id="KW-0418">Kinase</keyword>
<evidence type="ECO:0000256" key="6">
    <source>
        <dbReference type="ARBA" id="ARBA00022777"/>
    </source>
</evidence>
<feature type="binding site" evidence="9">
    <location>
        <position position="565"/>
    </location>
    <ligand>
        <name>ATP</name>
        <dbReference type="ChEBI" id="CHEBI:30616"/>
    </ligand>
</feature>
<dbReference type="OrthoDB" id="341578at2759"/>
<evidence type="ECO:0000259" key="12">
    <source>
        <dbReference type="PROSITE" id="PS50011"/>
    </source>
</evidence>
<sequence>MWPTYIKQKISFILLFFITQNVIGDDNNHDIEPLRVCGSSTQDSPSSRLVFISTLDGKLTALDTLNNGEKKWSMDFDNVPLVSSSIHKRELNEDGHWVKLIPSLNGGLYKFNGDTVEQIPISTDQLLLSSFRYSDNLVFSGGKEIQTYGIVSNTGKLLYHCTSSGCNNNTDGDRLHNDVLIIQRVQQTIRAVEPTTGTEKWNYSVGTHELNLVVTEKPCHKHPGHHTNYENDNNIDIKVVIPQGLIWAVDKKNPSEILWRYQFDTPIVTVWQQTYDYSSNGHYYDTIKKLNLFDNKQWSWGQDYPINPSIYIGMYERQVYVQERNVDKFFELTDLIDNRKSIKNTKNQINNNNNNVYPWRPHSAHENAVLRIENNPENVEISSINVDDSTAAGLSILYNSDYIDGNGYYLYAKEQSNNYNNSTNNNLLNDNDAISMQDFGSKAEETAADNETSLETIIESLWVWWKEIMLLIIGTILLNILTQQLITSKFDNLRWGYSPPIIVKKYADPVTPLKDTTLVNYENNNVEFDSPYSARFETINCLGKGGYGVVFEAKNKIDDCHYAIKRISLPDTPTSRARVIREVKALAKLDHQNIVRYFHAWFECPPLGWQKQHDSSIKQLMSNSIFSSEDSCMESRPVRTITRNSNSVCIDVPISGLDLIDKEIESKSQLLTDNSFDDSFIVFDTDKYISTDQSDQVDDEDKDEDDKALEVNDNWKAEKSVSDSIVFQMSDLKDKNEDDDETDDENQKDVKIMKKTLGCNKKSAKMFFYIQMQLCQRLSLQDWLRNTSNSGRDRKEVINIFQQIVDAVEYVHLQGLIHRDLKPSNILFAHDNKIKIGDFGLVTARTEDDAVCVDDGNSDDDSSNENNLKVKKHTANVGTHLYMSPEQVNGVIYDYKVDIYSLGIILFELLFPFSTGMERITILGSLKKNIYPSDFAAKHPKEYDLLKMMLDKDPRKRPTAIGIKARPPLSNDQNKTDTKYHFALPHVSKHSSSISSSNSANSSELINSF</sequence>
<dbReference type="PROSITE" id="PS50011">
    <property type="entry name" value="PROTEIN_KINASE_DOM"/>
    <property type="match status" value="1"/>
</dbReference>
<evidence type="ECO:0000313" key="14">
    <source>
        <dbReference type="Proteomes" id="UP000729913"/>
    </source>
</evidence>
<dbReference type="Proteomes" id="UP000729913">
    <property type="component" value="Unassembled WGS sequence"/>
</dbReference>
<protein>
    <recommendedName>
        <fullName evidence="1">non-specific serine/threonine protein kinase</fullName>
        <ecNumber evidence="1">2.7.11.1</ecNumber>
    </recommendedName>
</protein>
<dbReference type="PROSITE" id="PS00107">
    <property type="entry name" value="PROTEIN_KINASE_ATP"/>
    <property type="match status" value="1"/>
</dbReference>
<dbReference type="Pfam" id="PF00069">
    <property type="entry name" value="Pkinase"/>
    <property type="match status" value="2"/>
</dbReference>
<dbReference type="GO" id="GO:0034976">
    <property type="term" value="P:response to endoplasmic reticulum stress"/>
    <property type="evidence" value="ECO:0007669"/>
    <property type="project" value="UniProtKB-ARBA"/>
</dbReference>
<dbReference type="GO" id="GO:0004694">
    <property type="term" value="F:eukaryotic translation initiation factor 2alpha kinase activity"/>
    <property type="evidence" value="ECO:0007669"/>
    <property type="project" value="TreeGrafter"/>
</dbReference>
<dbReference type="AlphaFoldDB" id="A0A8J5R850"/>
<dbReference type="InterPro" id="IPR008271">
    <property type="entry name" value="Ser/Thr_kinase_AS"/>
</dbReference>
<accession>A0A8J5R850</accession>
<dbReference type="SMART" id="SM00220">
    <property type="entry name" value="S_TKc"/>
    <property type="match status" value="1"/>
</dbReference>
<evidence type="ECO:0000256" key="10">
    <source>
        <dbReference type="SAM" id="MobiDB-lite"/>
    </source>
</evidence>
<evidence type="ECO:0000256" key="2">
    <source>
        <dbReference type="ARBA" id="ARBA00022527"/>
    </source>
</evidence>
<evidence type="ECO:0000313" key="13">
    <source>
        <dbReference type="EMBL" id="KAG8033834.1"/>
    </source>
</evidence>
<feature type="chain" id="PRO_5035153935" description="non-specific serine/threonine protein kinase" evidence="11">
    <location>
        <begin position="25"/>
        <end position="1009"/>
    </location>
</feature>
<dbReference type="EC" id="2.7.11.1" evidence="1"/>
<dbReference type="GO" id="GO:0005737">
    <property type="term" value="C:cytoplasm"/>
    <property type="evidence" value="ECO:0007669"/>
    <property type="project" value="TreeGrafter"/>
</dbReference>
<name>A0A8J5R850_9HYME</name>
<keyword evidence="5 9" id="KW-0547">Nucleotide-binding</keyword>
<keyword evidence="3" id="KW-0597">Phosphoprotein</keyword>
<comment type="caution">
    <text evidence="13">The sequence shown here is derived from an EMBL/GenBank/DDBJ whole genome shotgun (WGS) entry which is preliminary data.</text>
</comment>
<organism evidence="13 14">
    <name type="scientific">Cotesia typhae</name>
    <dbReference type="NCBI Taxonomy" id="2053667"/>
    <lineage>
        <taxon>Eukaryota</taxon>
        <taxon>Metazoa</taxon>
        <taxon>Ecdysozoa</taxon>
        <taxon>Arthropoda</taxon>
        <taxon>Hexapoda</taxon>
        <taxon>Insecta</taxon>
        <taxon>Pterygota</taxon>
        <taxon>Neoptera</taxon>
        <taxon>Endopterygota</taxon>
        <taxon>Hymenoptera</taxon>
        <taxon>Apocrita</taxon>
        <taxon>Ichneumonoidea</taxon>
        <taxon>Braconidae</taxon>
        <taxon>Microgastrinae</taxon>
        <taxon>Cotesia</taxon>
    </lineage>
</organism>
<dbReference type="GO" id="GO:0005524">
    <property type="term" value="F:ATP binding"/>
    <property type="evidence" value="ECO:0007669"/>
    <property type="project" value="UniProtKB-UniRule"/>
</dbReference>
<dbReference type="PANTHER" id="PTHR11042">
    <property type="entry name" value="EUKARYOTIC TRANSLATION INITIATION FACTOR 2-ALPHA KINASE EIF2-ALPHA KINASE -RELATED"/>
    <property type="match status" value="1"/>
</dbReference>
<evidence type="ECO:0000256" key="5">
    <source>
        <dbReference type="ARBA" id="ARBA00022741"/>
    </source>
</evidence>
<evidence type="ECO:0000256" key="3">
    <source>
        <dbReference type="ARBA" id="ARBA00022553"/>
    </source>
</evidence>
<dbReference type="FunFam" id="1.10.510.10:FF:000251">
    <property type="entry name" value="eukaryotic translation initiation factor 2-alpha kinase 3"/>
    <property type="match status" value="1"/>
</dbReference>
<dbReference type="SMART" id="SM00564">
    <property type="entry name" value="PQQ"/>
    <property type="match status" value="2"/>
</dbReference>
<dbReference type="EMBL" id="JAAOIC020000072">
    <property type="protein sequence ID" value="KAG8033834.1"/>
    <property type="molecule type" value="Genomic_DNA"/>
</dbReference>
<dbReference type="InterPro" id="IPR050339">
    <property type="entry name" value="CC_SR_Kinase"/>
</dbReference>
<evidence type="ECO:0000256" key="7">
    <source>
        <dbReference type="ARBA" id="ARBA00022840"/>
    </source>
</evidence>
<reference evidence="13" key="2">
    <citation type="submission" date="2021-04" db="EMBL/GenBank/DDBJ databases">
        <title>Genome-wide patterns of bracovirus chromosomal integration into multiple host tissues during parasitism.</title>
        <authorList>
            <person name="Chebbi M.A.C."/>
        </authorList>
    </citation>
    <scope>NUCLEOTIDE SEQUENCE</scope>
    <source>
        <tissue evidence="13">Whole body</tissue>
    </source>
</reference>
<keyword evidence="14" id="KW-1185">Reference proteome</keyword>
<feature type="region of interest" description="Disordered" evidence="10">
    <location>
        <begin position="990"/>
        <end position="1009"/>
    </location>
</feature>
<dbReference type="InterPro" id="IPR018391">
    <property type="entry name" value="PQQ_b-propeller_rpt"/>
</dbReference>
<feature type="domain" description="Protein kinase" evidence="12">
    <location>
        <begin position="536"/>
        <end position="969"/>
    </location>
</feature>
<evidence type="ECO:0000256" key="9">
    <source>
        <dbReference type="PROSITE-ProRule" id="PRU10141"/>
    </source>
</evidence>
<dbReference type="GO" id="GO:0005634">
    <property type="term" value="C:nucleus"/>
    <property type="evidence" value="ECO:0007669"/>
    <property type="project" value="TreeGrafter"/>
</dbReference>
<keyword evidence="11" id="KW-0732">Signal</keyword>
<proteinExistence type="inferred from homology"/>
<dbReference type="PROSITE" id="PS00108">
    <property type="entry name" value="PROTEIN_KINASE_ST"/>
    <property type="match status" value="1"/>
</dbReference>
<dbReference type="InterPro" id="IPR017441">
    <property type="entry name" value="Protein_kinase_ATP_BS"/>
</dbReference>